<accession>A0A2W5KJI0</accession>
<name>A0A2W5KJI0_ANCNO</name>
<gene>
    <name evidence="3" type="ORF">DI565_06785</name>
</gene>
<feature type="region of interest" description="Disordered" evidence="1">
    <location>
        <begin position="1"/>
        <end position="28"/>
    </location>
</feature>
<sequence length="244" mass="26207">MTKRAARACSAAGSSARPRAPGGRLRERGGGVSVQYDLEGQKRAYEKWAPIYDRVYVKLLADAQRRTAAAAAACGPDILEVGVGTGLVLRHYPRNVRVVGVDLSVHMLAKALEKVREENLSHVRAVVAMDACRLGFPDASFDAVTVPFVITLVPDPEAALDEMRRVLKPGGEIVIASKMGAEGGLPMKIETAVAPLVARMGWSSDFKVSRLRAWAAKAGDMTVIDVQPAFPAGFFKIVRIKRAG</sequence>
<proteinExistence type="predicted"/>
<dbReference type="InterPro" id="IPR029063">
    <property type="entry name" value="SAM-dependent_MTases_sf"/>
</dbReference>
<evidence type="ECO:0000313" key="4">
    <source>
        <dbReference type="Proteomes" id="UP000249577"/>
    </source>
</evidence>
<dbReference type="AlphaFoldDB" id="A0A2W5KJI0"/>
<dbReference type="PANTHER" id="PTHR43591">
    <property type="entry name" value="METHYLTRANSFERASE"/>
    <property type="match status" value="1"/>
</dbReference>
<reference evidence="3 4" key="1">
    <citation type="submission" date="2017-08" db="EMBL/GenBank/DDBJ databases">
        <title>Infants hospitalized years apart are colonized by the same room-sourced microbial strains.</title>
        <authorList>
            <person name="Brooks B."/>
            <person name="Olm M.R."/>
            <person name="Firek B.A."/>
            <person name="Baker R."/>
            <person name="Thomas B.C."/>
            <person name="Morowitz M.J."/>
            <person name="Banfield J.F."/>
        </authorList>
    </citation>
    <scope>NUCLEOTIDE SEQUENCE [LARGE SCALE GENOMIC DNA]</scope>
    <source>
        <strain evidence="3">S2_005_003_R2_43</strain>
    </source>
</reference>
<dbReference type="SUPFAM" id="SSF53335">
    <property type="entry name" value="S-adenosyl-L-methionine-dependent methyltransferases"/>
    <property type="match status" value="1"/>
</dbReference>
<dbReference type="Proteomes" id="UP000249577">
    <property type="component" value="Unassembled WGS sequence"/>
</dbReference>
<dbReference type="Gene3D" id="3.40.50.150">
    <property type="entry name" value="Vaccinia Virus protein VP39"/>
    <property type="match status" value="1"/>
</dbReference>
<organism evidence="3 4">
    <name type="scientific">Ancylobacter novellus</name>
    <name type="common">Thiobacillus novellus</name>
    <dbReference type="NCBI Taxonomy" id="921"/>
    <lineage>
        <taxon>Bacteria</taxon>
        <taxon>Pseudomonadati</taxon>
        <taxon>Pseudomonadota</taxon>
        <taxon>Alphaproteobacteria</taxon>
        <taxon>Hyphomicrobiales</taxon>
        <taxon>Xanthobacteraceae</taxon>
        <taxon>Ancylobacter</taxon>
    </lineage>
</organism>
<dbReference type="InterPro" id="IPR013216">
    <property type="entry name" value="Methyltransf_11"/>
</dbReference>
<dbReference type="EMBL" id="QFPN01000003">
    <property type="protein sequence ID" value="PZQ17082.1"/>
    <property type="molecule type" value="Genomic_DNA"/>
</dbReference>
<evidence type="ECO:0000259" key="2">
    <source>
        <dbReference type="Pfam" id="PF08241"/>
    </source>
</evidence>
<dbReference type="Pfam" id="PF08241">
    <property type="entry name" value="Methyltransf_11"/>
    <property type="match status" value="1"/>
</dbReference>
<keyword evidence="3" id="KW-0808">Transferase</keyword>
<evidence type="ECO:0000256" key="1">
    <source>
        <dbReference type="SAM" id="MobiDB-lite"/>
    </source>
</evidence>
<feature type="domain" description="Methyltransferase type 11" evidence="2">
    <location>
        <begin position="79"/>
        <end position="175"/>
    </location>
</feature>
<feature type="compositionally biased region" description="Low complexity" evidence="1">
    <location>
        <begin position="7"/>
        <end position="23"/>
    </location>
</feature>
<keyword evidence="3" id="KW-0489">Methyltransferase</keyword>
<dbReference type="GO" id="GO:0032259">
    <property type="term" value="P:methylation"/>
    <property type="evidence" value="ECO:0007669"/>
    <property type="project" value="UniProtKB-KW"/>
</dbReference>
<dbReference type="GO" id="GO:0008757">
    <property type="term" value="F:S-adenosylmethionine-dependent methyltransferase activity"/>
    <property type="evidence" value="ECO:0007669"/>
    <property type="project" value="InterPro"/>
</dbReference>
<dbReference type="CDD" id="cd02440">
    <property type="entry name" value="AdoMet_MTases"/>
    <property type="match status" value="1"/>
</dbReference>
<comment type="caution">
    <text evidence="3">The sequence shown here is derived from an EMBL/GenBank/DDBJ whole genome shotgun (WGS) entry which is preliminary data.</text>
</comment>
<protein>
    <submittedName>
        <fullName evidence="3">SAM-dependent methyltransferase</fullName>
    </submittedName>
</protein>
<evidence type="ECO:0000313" key="3">
    <source>
        <dbReference type="EMBL" id="PZQ17082.1"/>
    </source>
</evidence>